<comment type="similarity">
    <text evidence="3">Belongs to the class-II aminoacyl-tRNA synthetase family. Alax-L subfamily.</text>
</comment>
<comment type="subcellular location">
    <subcellularLocation>
        <location evidence="2">Cytoplasm</location>
    </subcellularLocation>
</comment>
<dbReference type="PANTHER" id="PTHR43462:SF1">
    <property type="entry name" value="ALANYL-TRNA EDITING PROTEIN AARSD1"/>
    <property type="match status" value="1"/>
</dbReference>
<organism evidence="7">
    <name type="scientific">Lichtheimia ramosa</name>
    <dbReference type="NCBI Taxonomy" id="688394"/>
    <lineage>
        <taxon>Eukaryota</taxon>
        <taxon>Fungi</taxon>
        <taxon>Fungi incertae sedis</taxon>
        <taxon>Mucoromycota</taxon>
        <taxon>Mucoromycotina</taxon>
        <taxon>Mucoromycetes</taxon>
        <taxon>Mucorales</taxon>
        <taxon>Lichtheimiaceae</taxon>
        <taxon>Lichtheimia</taxon>
    </lineage>
</organism>
<dbReference type="SUPFAM" id="SSF55186">
    <property type="entry name" value="ThrRS/AlaRS common domain"/>
    <property type="match status" value="1"/>
</dbReference>
<protein>
    <recommendedName>
        <fullName evidence="6">Alanyl-transfer RNA synthetases family profile domain-containing protein</fullName>
    </recommendedName>
</protein>
<evidence type="ECO:0000256" key="5">
    <source>
        <dbReference type="ARBA" id="ARBA00022833"/>
    </source>
</evidence>
<dbReference type="SMART" id="SM00863">
    <property type="entry name" value="tRNA_SAD"/>
    <property type="match status" value="1"/>
</dbReference>
<dbReference type="PANTHER" id="PTHR43462">
    <property type="entry name" value="ALANYL-TRNA EDITING PROTEIN"/>
    <property type="match status" value="1"/>
</dbReference>
<keyword evidence="5" id="KW-0862">Zinc</keyword>
<dbReference type="SUPFAM" id="SSF50447">
    <property type="entry name" value="Translation proteins"/>
    <property type="match status" value="1"/>
</dbReference>
<dbReference type="InterPro" id="IPR018163">
    <property type="entry name" value="Thr/Ala-tRNA-synth_IIc_edit"/>
</dbReference>
<sequence>MSPTTATTTCNQIPVGDLHCQRHPYDKELTTTCIDCSEKPDKKGFYQIKLHDTVLFPEGGGQPFDTGFIDDIPVHNVQRQGIEHVHYTKAPVAAGKQVTVKVDWDRRWDHMQQHSGQHLLSAVLEQEPFCVETGSWNMGASRSYIELETRQDPSRVPTPEQLQQVERRVNKMIVESIPVIVHTQANKEDTERPDSVPDDYVGGGTIRTVEIKGVDMNPCCGTHVSSTGHLQMIKLLHTEKARGGNTRLFFLVGQRVTDYAESMFQIAKQLTGLLSGPPETFVENVTRLQQNNRTNMKAAKRWMSDLACHVAADLGQQLKSRDTVVMYRADADMEFLTQIANTLKEKQVLEGHESKTIVLAAGETSVGGPMMVLGGSNDAVQHVAKAVTTQLADSGIRGGGKGRWQGKAKSWKGIESLQEKLDQLSIST</sequence>
<dbReference type="AlphaFoldDB" id="A0A077WGN0"/>
<dbReference type="InterPro" id="IPR051335">
    <property type="entry name" value="Alanyl-tRNA_Editing_Enzymes"/>
</dbReference>
<dbReference type="GO" id="GO:0006419">
    <property type="term" value="P:alanyl-tRNA aminoacylation"/>
    <property type="evidence" value="ECO:0007669"/>
    <property type="project" value="InterPro"/>
</dbReference>
<evidence type="ECO:0000313" key="7">
    <source>
        <dbReference type="EMBL" id="CDS06520.1"/>
    </source>
</evidence>
<evidence type="ECO:0000256" key="3">
    <source>
        <dbReference type="ARBA" id="ARBA00008429"/>
    </source>
</evidence>
<evidence type="ECO:0000256" key="1">
    <source>
        <dbReference type="ARBA" id="ARBA00001947"/>
    </source>
</evidence>
<dbReference type="Gene3D" id="3.30.980.10">
    <property type="entry name" value="Threonyl-trna Synthetase, Chain A, domain 2"/>
    <property type="match status" value="1"/>
</dbReference>
<gene>
    <name evidence="7" type="ORF">LRAMOSA09048</name>
</gene>
<dbReference type="GO" id="GO:0005737">
    <property type="term" value="C:cytoplasm"/>
    <property type="evidence" value="ECO:0007669"/>
    <property type="project" value="UniProtKB-SubCell"/>
</dbReference>
<dbReference type="GO" id="GO:0003676">
    <property type="term" value="F:nucleic acid binding"/>
    <property type="evidence" value="ECO:0007669"/>
    <property type="project" value="InterPro"/>
</dbReference>
<proteinExistence type="inferred from homology"/>
<dbReference type="Pfam" id="PF07973">
    <property type="entry name" value="tRNA_SAD"/>
    <property type="match status" value="1"/>
</dbReference>
<accession>A0A077WGN0</accession>
<dbReference type="InterPro" id="IPR012947">
    <property type="entry name" value="tRNA_SAD"/>
</dbReference>
<evidence type="ECO:0000256" key="4">
    <source>
        <dbReference type="ARBA" id="ARBA00022723"/>
    </source>
</evidence>
<evidence type="ECO:0000259" key="6">
    <source>
        <dbReference type="PROSITE" id="PS50860"/>
    </source>
</evidence>
<dbReference type="InterPro" id="IPR018165">
    <property type="entry name" value="Ala-tRNA-synth_IIc_core"/>
</dbReference>
<dbReference type="EMBL" id="LK023320">
    <property type="protein sequence ID" value="CDS06520.1"/>
    <property type="molecule type" value="Genomic_DNA"/>
</dbReference>
<reference evidence="7" key="1">
    <citation type="journal article" date="2014" name="Genome Announc.">
        <title>De novo whole-genome sequence and genome annotation of Lichtheimia ramosa.</title>
        <authorList>
            <person name="Linde J."/>
            <person name="Schwartze V."/>
            <person name="Binder U."/>
            <person name="Lass-Florl C."/>
            <person name="Voigt K."/>
            <person name="Horn F."/>
        </authorList>
    </citation>
    <scope>NUCLEOTIDE SEQUENCE</scope>
    <source>
        <strain evidence="7">JMRC FSU:6197</strain>
    </source>
</reference>
<dbReference type="GO" id="GO:0002196">
    <property type="term" value="F:Ser-tRNA(Ala) deacylase activity"/>
    <property type="evidence" value="ECO:0007669"/>
    <property type="project" value="TreeGrafter"/>
</dbReference>
<name>A0A077WGN0_9FUNG</name>
<feature type="domain" description="Alanyl-transfer RNA synthetases family profile" evidence="6">
    <location>
        <begin position="48"/>
        <end position="262"/>
    </location>
</feature>
<dbReference type="Gene3D" id="2.40.30.130">
    <property type="match status" value="1"/>
</dbReference>
<dbReference type="GO" id="GO:0005524">
    <property type="term" value="F:ATP binding"/>
    <property type="evidence" value="ECO:0007669"/>
    <property type="project" value="InterPro"/>
</dbReference>
<evidence type="ECO:0000256" key="2">
    <source>
        <dbReference type="ARBA" id="ARBA00004496"/>
    </source>
</evidence>
<dbReference type="OrthoDB" id="288942at2759"/>
<dbReference type="InterPro" id="IPR009000">
    <property type="entry name" value="Transl_B-barrel_sf"/>
</dbReference>
<keyword evidence="4" id="KW-0479">Metal-binding</keyword>
<dbReference type="PROSITE" id="PS50860">
    <property type="entry name" value="AA_TRNA_LIGASE_II_ALA"/>
    <property type="match status" value="1"/>
</dbReference>
<comment type="cofactor">
    <cofactor evidence="1">
        <name>Zn(2+)</name>
        <dbReference type="ChEBI" id="CHEBI:29105"/>
    </cofactor>
</comment>
<dbReference type="GO" id="GO:0046872">
    <property type="term" value="F:metal ion binding"/>
    <property type="evidence" value="ECO:0007669"/>
    <property type="project" value="UniProtKB-KW"/>
</dbReference>
<dbReference type="GO" id="GO:0004813">
    <property type="term" value="F:alanine-tRNA ligase activity"/>
    <property type="evidence" value="ECO:0007669"/>
    <property type="project" value="InterPro"/>
</dbReference>